<keyword evidence="5 10" id="KW-0067">ATP-binding</keyword>
<dbReference type="EC" id="6.1.1.18" evidence="2"/>
<evidence type="ECO:0000259" key="15">
    <source>
        <dbReference type="Pfam" id="PF20974"/>
    </source>
</evidence>
<gene>
    <name evidence="16" type="ORF">CXG81DRAFT_28127</name>
</gene>
<dbReference type="NCBIfam" id="TIGR00440">
    <property type="entry name" value="glnS"/>
    <property type="match status" value="1"/>
</dbReference>
<dbReference type="GO" id="GO:0006425">
    <property type="term" value="P:glutaminyl-tRNA aminoacylation"/>
    <property type="evidence" value="ECO:0007669"/>
    <property type="project" value="InterPro"/>
</dbReference>
<sequence>MAAAHPDIDALTALFQKAGLSDSKTKETIANKRIAAQFEQVLTLAGAADADADAVPGKLGTLYYLLASGLTKQALPHVGFLTQAVARGDLTDADRISAAIKFCEAQPEAGAVDADAFRAACGVGVVVTPAEIEATVAKVVAQRLAELQTKRYAMVGLLLGACRRELRWADQLAVKQAVDAAVAHAIGPRGDLDDVKLQKKKQKEAKAKAAAAAPHAAPAATAPGIVELAQSIKFVQEGELARLHRPGENPQIRPELMIEHLKRTGGQVVTRFPPEPNGFLHVGHAKAININFAYAQAHNGITYLRYDDTNPEAEEEIYFTSILETVEWLGFKPHKVTYSSDYFPQLFELAVKLIEKDLAYACSCTGEEMHAMRGGDSRGSRTECVHRSRPVAESRAIFMDMKAGKYKEGEMTLRMKMDMQSPNPQFWDLVAYRVLNKPHHRTGATWRVYPTYDFTHCLVDSIEDITHSLCTTEFQMSRESYYWLVDAVEVYKPVQWEYGRLNIANAILSKRKLNTLVTQGHVLGWDDPRLLTLSAVRRRGFTPEAINAFVRDAGVTTAQTVLPPERLENYVRDHLNQVAPRLMAVLDPVQVVLTNLPADHYEPITVANHPRDPSMGTRVVPFTRTLFIDRADFRDAADPNFFRLVPDGVVGLLNVPHPIRCTRVVRTADGAIDFLEAAYLHDDAAAPKPKTWIQWVADAPEHGSPVPLEARLFSNLFHHANPFDAELVPNGWLSDVNADSRRVITGALSDVGMRAAAAKGSVNAAAAAKDVARFQFLRVGYFAIDPDSDIPNGQYVLNQIVSLKEDSKKD</sequence>
<dbReference type="OrthoDB" id="10250478at2759"/>
<evidence type="ECO:0000256" key="9">
    <source>
        <dbReference type="ARBA" id="ARBA00048270"/>
    </source>
</evidence>
<evidence type="ECO:0000256" key="5">
    <source>
        <dbReference type="ARBA" id="ARBA00022840"/>
    </source>
</evidence>
<keyword evidence="7 10" id="KW-0030">Aminoacyl-tRNA synthetase</keyword>
<evidence type="ECO:0000256" key="10">
    <source>
        <dbReference type="RuleBase" id="RU363037"/>
    </source>
</evidence>
<dbReference type="FunFam" id="2.40.240.10:FF:000007">
    <property type="entry name" value="Glutamine--tRNA ligase"/>
    <property type="match status" value="1"/>
</dbReference>
<evidence type="ECO:0000256" key="7">
    <source>
        <dbReference type="ARBA" id="ARBA00023146"/>
    </source>
</evidence>
<dbReference type="Pfam" id="PF04558">
    <property type="entry name" value="tRNA_synt_1c_R1"/>
    <property type="match status" value="1"/>
</dbReference>
<dbReference type="Pfam" id="PF04557">
    <property type="entry name" value="tRNA_synt_1c_R2"/>
    <property type="match status" value="1"/>
</dbReference>
<dbReference type="PROSITE" id="PS00178">
    <property type="entry name" value="AA_TRNA_LIGASE_I"/>
    <property type="match status" value="1"/>
</dbReference>
<evidence type="ECO:0000313" key="16">
    <source>
        <dbReference type="EMBL" id="RKO99094.1"/>
    </source>
</evidence>
<dbReference type="Gene3D" id="2.40.240.10">
    <property type="entry name" value="Ribosomal Protein L25, Chain P"/>
    <property type="match status" value="2"/>
</dbReference>
<name>A0A4P9WZX3_9FUNG</name>
<dbReference type="FunFam" id="1.10.10.2420:FF:000001">
    <property type="entry name" value="Glutamine--tRNA ligase cytoplasmic"/>
    <property type="match status" value="1"/>
</dbReference>
<dbReference type="InterPro" id="IPR011035">
    <property type="entry name" value="Ribosomal_bL25/Gln-tRNA_synth"/>
</dbReference>
<keyword evidence="3 10" id="KW-0436">Ligase</keyword>
<dbReference type="InterPro" id="IPR020058">
    <property type="entry name" value="Glu/Gln-tRNA-synth_Ib_cat-dom"/>
</dbReference>
<evidence type="ECO:0000259" key="11">
    <source>
        <dbReference type="Pfam" id="PF00749"/>
    </source>
</evidence>
<feature type="domain" description="tRNA synthetases class I (E and Q) anti-codon binding" evidence="15">
    <location>
        <begin position="693"/>
        <end position="785"/>
    </location>
</feature>
<evidence type="ECO:0000259" key="13">
    <source>
        <dbReference type="Pfam" id="PF04557"/>
    </source>
</evidence>
<feature type="domain" description="Glutaminyl-tRNA synthetase class Ib non-specific RNA-binding" evidence="14">
    <location>
        <begin position="10"/>
        <end position="171"/>
    </location>
</feature>
<dbReference type="AlphaFoldDB" id="A0A4P9WZX3"/>
<dbReference type="InterPro" id="IPR050132">
    <property type="entry name" value="Gln/Glu-tRNA_Ligase"/>
</dbReference>
<dbReference type="InterPro" id="IPR007639">
    <property type="entry name" value="Gln-tRNA-synth_Ib_RNA-bd_N"/>
</dbReference>
<dbReference type="Gene3D" id="1.10.10.2420">
    <property type="match status" value="1"/>
</dbReference>
<dbReference type="InterPro" id="IPR042558">
    <property type="entry name" value="Gln-tRNA-synth_Ib_RNA-bd_N_1"/>
</dbReference>
<dbReference type="InterPro" id="IPR004514">
    <property type="entry name" value="Gln-tRNA-synth"/>
</dbReference>
<dbReference type="Pfam" id="PF03950">
    <property type="entry name" value="tRNA-synt_1c_C"/>
    <property type="match status" value="1"/>
</dbReference>
<dbReference type="Gene3D" id="1.10.8.1290">
    <property type="entry name" value="Glutaminyl-tRNA synthetase, non-specific RNA binding region part 1, domain 1"/>
    <property type="match status" value="1"/>
</dbReference>
<keyword evidence="4 10" id="KW-0547">Nucleotide-binding</keyword>
<keyword evidence="6 10" id="KW-0648">Protein biosynthesis</keyword>
<dbReference type="Gene3D" id="3.40.50.620">
    <property type="entry name" value="HUPs"/>
    <property type="match status" value="1"/>
</dbReference>
<dbReference type="InterPro" id="IPR042559">
    <property type="entry name" value="Gln-tRNA-synth_Ib_RNA-bd_N_2"/>
</dbReference>
<feature type="domain" description="Glutamyl/glutaminyl-tRNA synthetase class Ib catalytic" evidence="11">
    <location>
        <begin position="267"/>
        <end position="576"/>
    </location>
</feature>
<protein>
    <recommendedName>
        <fullName evidence="2">glutamine--tRNA ligase</fullName>
        <ecNumber evidence="2">6.1.1.18</ecNumber>
    </recommendedName>
    <alternativeName>
        <fullName evidence="8">Glutaminyl-tRNA synthetase</fullName>
    </alternativeName>
</protein>
<dbReference type="GO" id="GO:0005524">
    <property type="term" value="F:ATP binding"/>
    <property type="evidence" value="ECO:0007669"/>
    <property type="project" value="UniProtKB-KW"/>
</dbReference>
<evidence type="ECO:0000259" key="12">
    <source>
        <dbReference type="Pfam" id="PF03950"/>
    </source>
</evidence>
<evidence type="ECO:0000259" key="14">
    <source>
        <dbReference type="Pfam" id="PF04558"/>
    </source>
</evidence>
<dbReference type="SUPFAM" id="SSF50715">
    <property type="entry name" value="Ribosomal protein L25-like"/>
    <property type="match status" value="1"/>
</dbReference>
<dbReference type="PRINTS" id="PR00987">
    <property type="entry name" value="TRNASYNTHGLU"/>
</dbReference>
<evidence type="ECO:0000256" key="4">
    <source>
        <dbReference type="ARBA" id="ARBA00022741"/>
    </source>
</evidence>
<dbReference type="SUPFAM" id="SSF52374">
    <property type="entry name" value="Nucleotidylyl transferase"/>
    <property type="match status" value="1"/>
</dbReference>
<evidence type="ECO:0000256" key="1">
    <source>
        <dbReference type="ARBA" id="ARBA00005594"/>
    </source>
</evidence>
<keyword evidence="17" id="KW-1185">Reference proteome</keyword>
<comment type="catalytic activity">
    <reaction evidence="9">
        <text>tRNA(Gln) + L-glutamine + ATP = L-glutaminyl-tRNA(Gln) + AMP + diphosphate</text>
        <dbReference type="Rhea" id="RHEA:20121"/>
        <dbReference type="Rhea" id="RHEA-COMP:9662"/>
        <dbReference type="Rhea" id="RHEA-COMP:9681"/>
        <dbReference type="ChEBI" id="CHEBI:30616"/>
        <dbReference type="ChEBI" id="CHEBI:33019"/>
        <dbReference type="ChEBI" id="CHEBI:58359"/>
        <dbReference type="ChEBI" id="CHEBI:78442"/>
        <dbReference type="ChEBI" id="CHEBI:78521"/>
        <dbReference type="ChEBI" id="CHEBI:456215"/>
        <dbReference type="EC" id="6.1.1.18"/>
    </reaction>
</comment>
<dbReference type="PANTHER" id="PTHR43097:SF4">
    <property type="entry name" value="GLUTAMINE--TRNA LIGASE"/>
    <property type="match status" value="1"/>
</dbReference>
<organism evidence="16 17">
    <name type="scientific">Caulochytrium protostelioides</name>
    <dbReference type="NCBI Taxonomy" id="1555241"/>
    <lineage>
        <taxon>Eukaryota</taxon>
        <taxon>Fungi</taxon>
        <taxon>Fungi incertae sedis</taxon>
        <taxon>Chytridiomycota</taxon>
        <taxon>Chytridiomycota incertae sedis</taxon>
        <taxon>Chytridiomycetes</taxon>
        <taxon>Caulochytriales</taxon>
        <taxon>Caulochytriaceae</taxon>
        <taxon>Caulochytrium</taxon>
    </lineage>
</organism>
<dbReference type="InterPro" id="IPR000924">
    <property type="entry name" value="Glu/Gln-tRNA-synth"/>
</dbReference>
<proteinExistence type="inferred from homology"/>
<dbReference type="InterPro" id="IPR020059">
    <property type="entry name" value="Glu/Gln-tRNA-synth_Ib_codon-bd"/>
</dbReference>
<dbReference type="Proteomes" id="UP000274922">
    <property type="component" value="Unassembled WGS sequence"/>
</dbReference>
<dbReference type="InterPro" id="IPR049437">
    <property type="entry name" value="tRNA-synt_1c_C2"/>
</dbReference>
<evidence type="ECO:0000256" key="8">
    <source>
        <dbReference type="ARBA" id="ARBA00030466"/>
    </source>
</evidence>
<feature type="domain" description="Glutaminyl-tRNA synthetase class Ib non-specific RNA-binding" evidence="13">
    <location>
        <begin position="174"/>
        <end position="260"/>
    </location>
</feature>
<dbReference type="InterPro" id="IPR007638">
    <property type="entry name" value="Gln-tRNA-synth_Ib_RNA-bd_2"/>
</dbReference>
<evidence type="ECO:0000256" key="3">
    <source>
        <dbReference type="ARBA" id="ARBA00022598"/>
    </source>
</evidence>
<dbReference type="InterPro" id="IPR014729">
    <property type="entry name" value="Rossmann-like_a/b/a_fold"/>
</dbReference>
<comment type="similarity">
    <text evidence="1 10">Belongs to the class-I aminoacyl-tRNA synthetase family.</text>
</comment>
<dbReference type="InterPro" id="IPR020056">
    <property type="entry name" value="Rbsml_bL25/Gln-tRNA_synth_N"/>
</dbReference>
<dbReference type="CDD" id="cd00807">
    <property type="entry name" value="GlnRS_core"/>
    <property type="match status" value="1"/>
</dbReference>
<evidence type="ECO:0000256" key="2">
    <source>
        <dbReference type="ARBA" id="ARBA00012836"/>
    </source>
</evidence>
<evidence type="ECO:0000313" key="17">
    <source>
        <dbReference type="Proteomes" id="UP000274922"/>
    </source>
</evidence>
<dbReference type="GO" id="GO:0004819">
    <property type="term" value="F:glutamine-tRNA ligase activity"/>
    <property type="evidence" value="ECO:0007669"/>
    <property type="project" value="UniProtKB-EC"/>
</dbReference>
<reference evidence="17" key="1">
    <citation type="journal article" date="2018" name="Nat. Microbiol.">
        <title>Leveraging single-cell genomics to expand the fungal tree of life.</title>
        <authorList>
            <person name="Ahrendt S.R."/>
            <person name="Quandt C.A."/>
            <person name="Ciobanu D."/>
            <person name="Clum A."/>
            <person name="Salamov A."/>
            <person name="Andreopoulos B."/>
            <person name="Cheng J.F."/>
            <person name="Woyke T."/>
            <person name="Pelin A."/>
            <person name="Henrissat B."/>
            <person name="Reynolds N.K."/>
            <person name="Benny G.L."/>
            <person name="Smith M.E."/>
            <person name="James T.Y."/>
            <person name="Grigoriev I.V."/>
        </authorList>
    </citation>
    <scope>NUCLEOTIDE SEQUENCE [LARGE SCALE GENOMIC DNA]</scope>
    <source>
        <strain evidence="17">ATCC 52028</strain>
    </source>
</reference>
<accession>A0A4P9WZX3</accession>
<dbReference type="Pfam" id="PF00749">
    <property type="entry name" value="tRNA-synt_1c"/>
    <property type="match status" value="1"/>
</dbReference>
<dbReference type="InterPro" id="IPR001412">
    <property type="entry name" value="aa-tRNA-synth_I_CS"/>
</dbReference>
<dbReference type="PANTHER" id="PTHR43097">
    <property type="entry name" value="GLUTAMINE-TRNA LIGASE"/>
    <property type="match status" value="1"/>
</dbReference>
<dbReference type="FunFam" id="3.90.800.10:FF:000001">
    <property type="entry name" value="Glutamine--tRNA ligase"/>
    <property type="match status" value="1"/>
</dbReference>
<evidence type="ECO:0000256" key="6">
    <source>
        <dbReference type="ARBA" id="ARBA00022917"/>
    </source>
</evidence>
<dbReference type="STRING" id="1555241.A0A4P9WZX3"/>
<dbReference type="FunFam" id="3.40.50.620:FF:000037">
    <property type="entry name" value="Glutamine--tRNA ligase cytoplasmic"/>
    <property type="match status" value="1"/>
</dbReference>
<dbReference type="GO" id="GO:0005829">
    <property type="term" value="C:cytosol"/>
    <property type="evidence" value="ECO:0007669"/>
    <property type="project" value="TreeGrafter"/>
</dbReference>
<dbReference type="EMBL" id="ML014321">
    <property type="protein sequence ID" value="RKO99094.1"/>
    <property type="molecule type" value="Genomic_DNA"/>
</dbReference>
<feature type="domain" description="Glutamyl/glutaminyl-tRNA synthetase class Ib anti-codon binding" evidence="12">
    <location>
        <begin position="579"/>
        <end position="678"/>
    </location>
</feature>
<dbReference type="Pfam" id="PF20974">
    <property type="entry name" value="tRNA-synt_1c_C2"/>
    <property type="match status" value="1"/>
</dbReference>